<keyword evidence="3" id="KW-1185">Reference proteome</keyword>
<dbReference type="EMBL" id="AMEP01000164">
    <property type="protein sequence ID" value="EKX96133.1"/>
    <property type="molecule type" value="Genomic_DNA"/>
</dbReference>
<gene>
    <name evidence="2" type="ORF">HMPREF9151_02535</name>
</gene>
<evidence type="ECO:0000313" key="2">
    <source>
        <dbReference type="EMBL" id="EKX96133.1"/>
    </source>
</evidence>
<dbReference type="HOGENOM" id="CLU_1601206_0_0_10"/>
<evidence type="ECO:0000256" key="1">
    <source>
        <dbReference type="SAM" id="Phobius"/>
    </source>
</evidence>
<dbReference type="AlphaFoldDB" id="L1MXU9"/>
<protein>
    <submittedName>
        <fullName evidence="2">Uncharacterized protein</fullName>
    </submittedName>
</protein>
<name>L1MXU9_9BACT</name>
<keyword evidence="1" id="KW-1133">Transmembrane helix</keyword>
<keyword evidence="1" id="KW-0472">Membrane</keyword>
<feature type="transmembrane region" description="Helical" evidence="1">
    <location>
        <begin position="35"/>
        <end position="53"/>
    </location>
</feature>
<proteinExistence type="predicted"/>
<feature type="transmembrane region" description="Helical" evidence="1">
    <location>
        <begin position="7"/>
        <end position="29"/>
    </location>
</feature>
<dbReference type="RefSeq" id="WP_009161395.1">
    <property type="nucleotide sequence ID" value="NZ_KB290963.1"/>
</dbReference>
<sequence length="166" mass="18903">MKNKKFWQTWLSVFGLSVTLYLSICWVRIYSDILFASAIFCTCYFSFTWVCVARLKNKLNISVNALVVAVMLGSVILEIPVRILDFDGTGASLLSPFIVAISIILAAVCEHERRLSVYILTATTLLLLNTVAQDVWVNFVQEQKHLRKKVIEKGKKQPLEVKSFRK</sequence>
<dbReference type="Proteomes" id="UP000010433">
    <property type="component" value="Unassembled WGS sequence"/>
</dbReference>
<keyword evidence="1" id="KW-0812">Transmembrane</keyword>
<accession>L1MXU9</accession>
<reference evidence="2 3" key="1">
    <citation type="submission" date="2012-05" db="EMBL/GenBank/DDBJ databases">
        <authorList>
            <person name="Weinstock G."/>
            <person name="Sodergren E."/>
            <person name="Lobos E.A."/>
            <person name="Fulton L."/>
            <person name="Fulton R."/>
            <person name="Courtney L."/>
            <person name="Fronick C."/>
            <person name="O'Laughlin M."/>
            <person name="Godfrey J."/>
            <person name="Wilson R.M."/>
            <person name="Miner T."/>
            <person name="Farmer C."/>
            <person name="Delehaunty K."/>
            <person name="Cordes M."/>
            <person name="Minx P."/>
            <person name="Tomlinson C."/>
            <person name="Chen J."/>
            <person name="Wollam A."/>
            <person name="Pepin K.H."/>
            <person name="Bhonagiri V."/>
            <person name="Zhang X."/>
            <person name="Suruliraj S."/>
            <person name="Warren W."/>
            <person name="Mitreva M."/>
            <person name="Mardis E.R."/>
            <person name="Wilson R.K."/>
        </authorList>
    </citation>
    <scope>NUCLEOTIDE SEQUENCE [LARGE SCALE GENOMIC DNA]</scope>
    <source>
        <strain evidence="2 3">F0055</strain>
    </source>
</reference>
<comment type="caution">
    <text evidence="2">The sequence shown here is derived from an EMBL/GenBank/DDBJ whole genome shotgun (WGS) entry which is preliminary data.</text>
</comment>
<organism evidence="2 3">
    <name type="scientific">Hoylesella saccharolytica F0055</name>
    <dbReference type="NCBI Taxonomy" id="1127699"/>
    <lineage>
        <taxon>Bacteria</taxon>
        <taxon>Pseudomonadati</taxon>
        <taxon>Bacteroidota</taxon>
        <taxon>Bacteroidia</taxon>
        <taxon>Bacteroidales</taxon>
        <taxon>Prevotellaceae</taxon>
        <taxon>Hoylesella</taxon>
    </lineage>
</organism>
<evidence type="ECO:0000313" key="3">
    <source>
        <dbReference type="Proteomes" id="UP000010433"/>
    </source>
</evidence>
<dbReference type="PATRIC" id="fig|1127699.3.peg.2329"/>
<feature type="transmembrane region" description="Helical" evidence="1">
    <location>
        <begin position="90"/>
        <end position="108"/>
    </location>
</feature>
<feature type="transmembrane region" description="Helical" evidence="1">
    <location>
        <begin position="65"/>
        <end position="84"/>
    </location>
</feature>
<feature type="transmembrane region" description="Helical" evidence="1">
    <location>
        <begin position="115"/>
        <end position="132"/>
    </location>
</feature>